<comment type="subcellular location">
    <subcellularLocation>
        <location evidence="1 12">Cell outer membrane</location>
        <topology evidence="1 12">Multi-pass membrane protein</topology>
    </subcellularLocation>
</comment>
<accession>A0ABM8LF09</accession>
<keyword evidence="5" id="KW-0410">Iron transport</keyword>
<dbReference type="PANTHER" id="PTHR32552">
    <property type="entry name" value="FERRICHROME IRON RECEPTOR-RELATED"/>
    <property type="match status" value="1"/>
</dbReference>
<evidence type="ECO:0000256" key="12">
    <source>
        <dbReference type="PROSITE-ProRule" id="PRU01360"/>
    </source>
</evidence>
<keyword evidence="9 12" id="KW-0472">Membrane</keyword>
<dbReference type="InterPro" id="IPR039426">
    <property type="entry name" value="TonB-dep_rcpt-like"/>
</dbReference>
<dbReference type="SMART" id="SM00965">
    <property type="entry name" value="STN"/>
    <property type="match status" value="1"/>
</dbReference>
<dbReference type="InterPro" id="IPR010105">
    <property type="entry name" value="TonB_sidphr_rcpt"/>
</dbReference>
<dbReference type="PROSITE" id="PS52016">
    <property type="entry name" value="TONB_DEPENDENT_REC_3"/>
    <property type="match status" value="1"/>
</dbReference>
<evidence type="ECO:0000313" key="16">
    <source>
        <dbReference type="Proteomes" id="UP000507140"/>
    </source>
</evidence>
<dbReference type="CDD" id="cd01347">
    <property type="entry name" value="ligand_gated_channel"/>
    <property type="match status" value="1"/>
</dbReference>
<name>A0ABM8LF09_9BURK</name>
<keyword evidence="11 12" id="KW-0998">Cell outer membrane</keyword>
<dbReference type="Gene3D" id="3.55.50.30">
    <property type="match status" value="1"/>
</dbReference>
<feature type="domain" description="Secretin/TonB short N-terminal" evidence="14">
    <location>
        <begin position="91"/>
        <end position="142"/>
    </location>
</feature>
<comment type="similarity">
    <text evidence="2 12 13">Belongs to the TonB-dependent receptor family.</text>
</comment>
<dbReference type="Pfam" id="PF00593">
    <property type="entry name" value="TonB_dep_Rec_b-barrel"/>
    <property type="match status" value="1"/>
</dbReference>
<comment type="caution">
    <text evidence="15">The sequence shown here is derived from an EMBL/GenBank/DDBJ whole genome shotgun (WGS) entry which is preliminary data.</text>
</comment>
<dbReference type="NCBIfam" id="TIGR01783">
    <property type="entry name" value="TonB-siderophor"/>
    <property type="match status" value="1"/>
</dbReference>
<evidence type="ECO:0000259" key="14">
    <source>
        <dbReference type="SMART" id="SM00965"/>
    </source>
</evidence>
<dbReference type="InterPro" id="IPR000531">
    <property type="entry name" value="Beta-barrel_TonB"/>
</dbReference>
<organism evidence="15 16">
    <name type="scientific">Achromobacter mucicolens</name>
    <dbReference type="NCBI Taxonomy" id="1389922"/>
    <lineage>
        <taxon>Bacteria</taxon>
        <taxon>Pseudomonadati</taxon>
        <taxon>Pseudomonadota</taxon>
        <taxon>Betaproteobacteria</taxon>
        <taxon>Burkholderiales</taxon>
        <taxon>Alcaligenaceae</taxon>
        <taxon>Achromobacter</taxon>
    </lineage>
</organism>
<keyword evidence="7" id="KW-0408">Iron</keyword>
<evidence type="ECO:0000256" key="3">
    <source>
        <dbReference type="ARBA" id="ARBA00022448"/>
    </source>
</evidence>
<dbReference type="Proteomes" id="UP000507140">
    <property type="component" value="Unassembled WGS sequence"/>
</dbReference>
<evidence type="ECO:0000256" key="2">
    <source>
        <dbReference type="ARBA" id="ARBA00009810"/>
    </source>
</evidence>
<dbReference type="InterPro" id="IPR036942">
    <property type="entry name" value="Beta-barrel_TonB_sf"/>
</dbReference>
<protein>
    <submittedName>
        <fullName evidence="15">Ferric-pseudobactin 358 receptor</fullName>
    </submittedName>
</protein>
<dbReference type="EMBL" id="CADIKR010000003">
    <property type="protein sequence ID" value="CAB3876585.1"/>
    <property type="molecule type" value="Genomic_DNA"/>
</dbReference>
<dbReference type="SUPFAM" id="SSF56935">
    <property type="entry name" value="Porins"/>
    <property type="match status" value="1"/>
</dbReference>
<dbReference type="InterPro" id="IPR011662">
    <property type="entry name" value="Secretin/TonB_short_N"/>
</dbReference>
<evidence type="ECO:0000256" key="4">
    <source>
        <dbReference type="ARBA" id="ARBA00022452"/>
    </source>
</evidence>
<gene>
    <name evidence="15" type="primary">pupA</name>
    <name evidence="15" type="ORF">LMG3415_03226</name>
</gene>
<evidence type="ECO:0000256" key="1">
    <source>
        <dbReference type="ARBA" id="ARBA00004571"/>
    </source>
</evidence>
<sequence length="851" mass="92127">MPRHSVPAAVWPPLSLRRLAGGFRLTRPACLVQLAIAGGVAVLAGWAPDAAAQTAIVQPPAPASALASRHYDIPAGPLGTVLARFASESGVLVAGAGELAQGRHSPGVSGDLTPQAALNALLAGTGLAASPAQGGSYVLHRAAPASGVATLAPVTVQAEGVGATEGSHSYAMTGPLSFATGLSLTQRETPQTISVMTRQRIEDEGVDSIEALLDRTAGISVQNIGASRFSILSRGYTIDNYQFDGVLTATDIVSQNVPQSQTDLAIYDRVEVLRGATGLLTGAGDPSGTVNLIRKKPTREFQGYVSAGAGTWGRGRGELDVGGPINEAGTLRGRFVAAHEQGNTHIDYYKENKTVFYGVMEADLTPDTQLTAGVDYQNNDPRGQSSSGLPLFYSDGQQTDFKASDNAGARWNTDELKVYNAFLNLEHKFANDWKLKFSGNYLHGKREFSSADASWGFVERNTGDGVLFYGGLGSARQRQTGFDVQAAGPFELWGRQHEFVVGMNWAQFKNYHQPADDDIEGRAVNIYDWGNDTPKPNVSGQKLMDYNGWQKQQGVYSALRLKPTDDLAVIVGARVSNYRYKLSQIYTSPEWARNNKITEMSESGVVTPYAGVVYDLNDQHSVYASYTSIFKPQSARDRDGNVLDPRTGDNYEIGLKSDYFGGRLTSAIALYQIRQDNLAEVDEGQFVPGTVREPAYRAVSGAKTSGLDVELNGELAPGWQAALSYSYSITQDGAGETIRTIFPRHMAKLWTTYRLPGAWHRLTVGGGVNWQSRIYYSATTWSLPGVTLKGEQPAYAVANLMARYDFNRQVSATLNLNNVFDKKYLQGLDSTFYTGIYAPTRHAMLTVKYQF</sequence>
<dbReference type="InterPro" id="IPR012910">
    <property type="entry name" value="Plug_dom"/>
</dbReference>
<dbReference type="InterPro" id="IPR037066">
    <property type="entry name" value="Plug_dom_sf"/>
</dbReference>
<reference evidence="15 16" key="1">
    <citation type="submission" date="2020-04" db="EMBL/GenBank/DDBJ databases">
        <authorList>
            <person name="De Canck E."/>
        </authorList>
    </citation>
    <scope>NUCLEOTIDE SEQUENCE [LARGE SCALE GENOMIC DNA]</scope>
    <source>
        <strain evidence="15 16">LMG 3415</strain>
    </source>
</reference>
<evidence type="ECO:0000256" key="11">
    <source>
        <dbReference type="ARBA" id="ARBA00023237"/>
    </source>
</evidence>
<evidence type="ECO:0000256" key="9">
    <source>
        <dbReference type="ARBA" id="ARBA00023136"/>
    </source>
</evidence>
<keyword evidence="4 12" id="KW-1134">Transmembrane beta strand</keyword>
<keyword evidence="5" id="KW-0406">Ion transport</keyword>
<evidence type="ECO:0000313" key="15">
    <source>
        <dbReference type="EMBL" id="CAB3876585.1"/>
    </source>
</evidence>
<proteinExistence type="inferred from homology"/>
<dbReference type="PANTHER" id="PTHR32552:SF74">
    <property type="entry name" value="HYDROXAMATE SIDEROPHORE RECEPTOR FHUE"/>
    <property type="match status" value="1"/>
</dbReference>
<keyword evidence="6 12" id="KW-0812">Transmembrane</keyword>
<keyword evidence="3 12" id="KW-0813">Transport</keyword>
<evidence type="ECO:0000256" key="6">
    <source>
        <dbReference type="ARBA" id="ARBA00022692"/>
    </source>
</evidence>
<evidence type="ECO:0000256" key="13">
    <source>
        <dbReference type="RuleBase" id="RU003357"/>
    </source>
</evidence>
<evidence type="ECO:0000256" key="7">
    <source>
        <dbReference type="ARBA" id="ARBA00023004"/>
    </source>
</evidence>
<keyword evidence="8 13" id="KW-0798">TonB box</keyword>
<evidence type="ECO:0000256" key="10">
    <source>
        <dbReference type="ARBA" id="ARBA00023170"/>
    </source>
</evidence>
<dbReference type="Gene3D" id="2.170.130.10">
    <property type="entry name" value="TonB-dependent receptor, plug domain"/>
    <property type="match status" value="1"/>
</dbReference>
<evidence type="ECO:0000256" key="5">
    <source>
        <dbReference type="ARBA" id="ARBA00022496"/>
    </source>
</evidence>
<keyword evidence="16" id="KW-1185">Reference proteome</keyword>
<evidence type="ECO:0000256" key="8">
    <source>
        <dbReference type="ARBA" id="ARBA00023077"/>
    </source>
</evidence>
<keyword evidence="10 15" id="KW-0675">Receptor</keyword>
<dbReference type="Pfam" id="PF07660">
    <property type="entry name" value="STN"/>
    <property type="match status" value="1"/>
</dbReference>
<dbReference type="Pfam" id="PF07715">
    <property type="entry name" value="Plug"/>
    <property type="match status" value="1"/>
</dbReference>
<dbReference type="Gene3D" id="2.40.170.20">
    <property type="entry name" value="TonB-dependent receptor, beta-barrel domain"/>
    <property type="match status" value="1"/>
</dbReference>